<evidence type="ECO:0000313" key="2">
    <source>
        <dbReference type="EMBL" id="STP16599.1"/>
    </source>
</evidence>
<accession>A0A377JX07</accession>
<gene>
    <name evidence="2" type="primary">doc_1</name>
    <name evidence="2" type="ORF">NCTC8129_00018</name>
</gene>
<dbReference type="SUPFAM" id="SSF140931">
    <property type="entry name" value="Fic-like"/>
    <property type="match status" value="1"/>
</dbReference>
<dbReference type="PANTHER" id="PTHR39426">
    <property type="entry name" value="HOMOLOGY TO DEATH-ON-CURING PROTEIN OF PHAGE P1"/>
    <property type="match status" value="1"/>
</dbReference>
<dbReference type="RefSeq" id="WP_115234415.1">
    <property type="nucleotide sequence ID" value="NZ_CABGKX010000016.1"/>
</dbReference>
<dbReference type="Pfam" id="PF02661">
    <property type="entry name" value="Fic"/>
    <property type="match status" value="1"/>
</dbReference>
<dbReference type="PIRSF" id="PIRSF018297">
    <property type="entry name" value="Doc"/>
    <property type="match status" value="1"/>
</dbReference>
<dbReference type="EMBL" id="UGIF01000001">
    <property type="protein sequence ID" value="STP16599.1"/>
    <property type="molecule type" value="Genomic_DNA"/>
</dbReference>
<dbReference type="AlphaFoldDB" id="A0A377JX07"/>
<dbReference type="PANTHER" id="PTHR39426:SF1">
    <property type="entry name" value="HOMOLOGY TO DEATH-ON-CURING PROTEIN OF PHAGE P1"/>
    <property type="match status" value="1"/>
</dbReference>
<dbReference type="Gene3D" id="1.20.120.1870">
    <property type="entry name" value="Fic/DOC protein, Fido domain"/>
    <property type="match status" value="1"/>
</dbReference>
<dbReference type="Proteomes" id="UP000254070">
    <property type="component" value="Unassembled WGS sequence"/>
</dbReference>
<organism evidence="2 3">
    <name type="scientific">Enterococcus durans</name>
    <dbReference type="NCBI Taxonomy" id="53345"/>
    <lineage>
        <taxon>Bacteria</taxon>
        <taxon>Bacillati</taxon>
        <taxon>Bacillota</taxon>
        <taxon>Bacilli</taxon>
        <taxon>Lactobacillales</taxon>
        <taxon>Enterococcaceae</taxon>
        <taxon>Enterococcus</taxon>
    </lineage>
</organism>
<name>A0A377JX07_9ENTE</name>
<sequence length="137" mass="15682">MMYLSEKDIVKLNVIQIKKYSPKETVGVIDKNALSMAVNQPKQHIFGKDLYPDVFSKAAVLLINLIKKHPFHNANKRTAFLAAYVFLKLNGYSLKMENQKVVEFVVRVATYQGEFDDLKETTTDILKNNSTKIDTKK</sequence>
<feature type="domain" description="Fido" evidence="1">
    <location>
        <begin position="4"/>
        <end position="124"/>
    </location>
</feature>
<evidence type="ECO:0000259" key="1">
    <source>
        <dbReference type="PROSITE" id="PS51459"/>
    </source>
</evidence>
<dbReference type="PROSITE" id="PS51459">
    <property type="entry name" value="FIDO"/>
    <property type="match status" value="1"/>
</dbReference>
<reference evidence="2 3" key="1">
    <citation type="submission" date="2018-06" db="EMBL/GenBank/DDBJ databases">
        <authorList>
            <consortium name="Pathogen Informatics"/>
            <person name="Doyle S."/>
        </authorList>
    </citation>
    <scope>NUCLEOTIDE SEQUENCE [LARGE SCALE GENOMIC DNA]</scope>
    <source>
        <strain evidence="2 3">NCTC8129</strain>
    </source>
</reference>
<dbReference type="NCBIfam" id="TIGR01550">
    <property type="entry name" value="DOC_P1"/>
    <property type="match status" value="1"/>
</dbReference>
<evidence type="ECO:0000313" key="3">
    <source>
        <dbReference type="Proteomes" id="UP000254070"/>
    </source>
</evidence>
<dbReference type="InterPro" id="IPR053737">
    <property type="entry name" value="Type_II_TA_Toxin"/>
</dbReference>
<dbReference type="InterPro" id="IPR003812">
    <property type="entry name" value="Fido"/>
</dbReference>
<dbReference type="GO" id="GO:0016301">
    <property type="term" value="F:kinase activity"/>
    <property type="evidence" value="ECO:0007669"/>
    <property type="project" value="InterPro"/>
</dbReference>
<dbReference type="InterPro" id="IPR006440">
    <property type="entry name" value="Doc"/>
</dbReference>
<protein>
    <submittedName>
        <fullName evidence="2">Death-on-curing protein</fullName>
    </submittedName>
</protein>
<dbReference type="InterPro" id="IPR036597">
    <property type="entry name" value="Fido-like_dom_sf"/>
</dbReference>
<proteinExistence type="predicted"/>